<evidence type="ECO:0000313" key="4">
    <source>
        <dbReference type="Proteomes" id="UP001597557"/>
    </source>
</evidence>
<sequence length="307" mass="34844">MAIQQKILVTGACGQLGTELVEALRRKYGWKNVISADVHPATDTSGLYVRLDVLNKKKLAYLVQHRGIKQIFHLAAVLSATGEQNPQKAWEINMQGLLNVLEVSKDSKVQKIFWPSSIAVFDAKGEVNPSTVYGISKAAGEQWCRYYFERHGLDVRSLRYPGLISHKTKPGGGTTDYSVEIFQEAVRSGKYACFLKEHTTLPMMYMPDAVRATLELMDAPKENITVRTSYSLAAMSFSPRDLAAHIRSHLPGFELECYPDFRQEIAESWPMIVSDYRARRDWGWQEAYDISRMTEDMLAHLMQKELC</sequence>
<accession>A0ABW5Y9E9</accession>
<dbReference type="InterPro" id="IPR051225">
    <property type="entry name" value="NAD(P)_epim/dehydratase"/>
</dbReference>
<dbReference type="InterPro" id="IPR001509">
    <property type="entry name" value="Epimerase_deHydtase"/>
</dbReference>
<comment type="caution">
    <text evidence="3">The sequence shown here is derived from an EMBL/GenBank/DDBJ whole genome shotgun (WGS) entry which is preliminary data.</text>
</comment>
<comment type="similarity">
    <text evidence="1">Belongs to the NAD(P)-dependent epimerase/dehydratase family.</text>
</comment>
<dbReference type="SUPFAM" id="SSF51735">
    <property type="entry name" value="NAD(P)-binding Rossmann-fold domains"/>
    <property type="match status" value="1"/>
</dbReference>
<dbReference type="InterPro" id="IPR036291">
    <property type="entry name" value="NAD(P)-bd_dom_sf"/>
</dbReference>
<reference evidence="4" key="1">
    <citation type="journal article" date="2019" name="Int. J. Syst. Evol. Microbiol.">
        <title>The Global Catalogue of Microorganisms (GCM) 10K type strain sequencing project: providing services to taxonomists for standard genome sequencing and annotation.</title>
        <authorList>
            <consortium name="The Broad Institute Genomics Platform"/>
            <consortium name="The Broad Institute Genome Sequencing Center for Infectious Disease"/>
            <person name="Wu L."/>
            <person name="Ma J."/>
        </authorList>
    </citation>
    <scope>NUCLEOTIDE SEQUENCE [LARGE SCALE GENOMIC DNA]</scope>
    <source>
        <strain evidence="4">KCTC 22437</strain>
    </source>
</reference>
<dbReference type="EMBL" id="JBHUPD010000001">
    <property type="protein sequence ID" value="MFD2871994.1"/>
    <property type="molecule type" value="Genomic_DNA"/>
</dbReference>
<dbReference type="PANTHER" id="PTHR42687">
    <property type="entry name" value="L-THREONINE 3-DEHYDROGENASE"/>
    <property type="match status" value="1"/>
</dbReference>
<gene>
    <name evidence="3" type="ORF">ACFS5N_05910</name>
</gene>
<dbReference type="RefSeq" id="WP_377183221.1">
    <property type="nucleotide sequence ID" value="NZ_JBHUPD010000001.1"/>
</dbReference>
<evidence type="ECO:0000259" key="2">
    <source>
        <dbReference type="Pfam" id="PF01370"/>
    </source>
</evidence>
<dbReference type="PANTHER" id="PTHR42687:SF1">
    <property type="entry name" value="L-THREONINE 3-DEHYDROGENASE, MITOCHONDRIAL"/>
    <property type="match status" value="1"/>
</dbReference>
<dbReference type="Pfam" id="PF01370">
    <property type="entry name" value="Epimerase"/>
    <property type="match status" value="1"/>
</dbReference>
<feature type="domain" description="NAD-dependent epimerase/dehydratase" evidence="2">
    <location>
        <begin position="7"/>
        <end position="223"/>
    </location>
</feature>
<proteinExistence type="inferred from homology"/>
<evidence type="ECO:0000313" key="3">
    <source>
        <dbReference type="EMBL" id="MFD2871994.1"/>
    </source>
</evidence>
<dbReference type="Proteomes" id="UP001597557">
    <property type="component" value="Unassembled WGS sequence"/>
</dbReference>
<keyword evidence="4" id="KW-1185">Reference proteome</keyword>
<organism evidence="3 4">
    <name type="scientific">Mucilaginibacter ximonensis</name>
    <dbReference type="NCBI Taxonomy" id="538021"/>
    <lineage>
        <taxon>Bacteria</taxon>
        <taxon>Pseudomonadati</taxon>
        <taxon>Bacteroidota</taxon>
        <taxon>Sphingobacteriia</taxon>
        <taxon>Sphingobacteriales</taxon>
        <taxon>Sphingobacteriaceae</taxon>
        <taxon>Mucilaginibacter</taxon>
    </lineage>
</organism>
<protein>
    <submittedName>
        <fullName evidence="3">NAD-dependent epimerase/dehydratase family protein</fullName>
    </submittedName>
</protein>
<dbReference type="Gene3D" id="3.40.50.720">
    <property type="entry name" value="NAD(P)-binding Rossmann-like Domain"/>
    <property type="match status" value="1"/>
</dbReference>
<evidence type="ECO:0000256" key="1">
    <source>
        <dbReference type="ARBA" id="ARBA00007637"/>
    </source>
</evidence>
<name>A0ABW5Y9E9_9SPHI</name>